<evidence type="ECO:0000256" key="1">
    <source>
        <dbReference type="SAM" id="MobiDB-lite"/>
    </source>
</evidence>
<organism evidence="2 3">
    <name type="scientific">Corynebacterium evansiae</name>
    <dbReference type="NCBI Taxonomy" id="2913499"/>
    <lineage>
        <taxon>Bacteria</taxon>
        <taxon>Bacillati</taxon>
        <taxon>Actinomycetota</taxon>
        <taxon>Actinomycetes</taxon>
        <taxon>Mycobacteriales</taxon>
        <taxon>Corynebacteriaceae</taxon>
        <taxon>Corynebacterium</taxon>
    </lineage>
</organism>
<accession>A0A9X3LJA2</accession>
<reference evidence="2" key="1">
    <citation type="submission" date="2022-02" db="EMBL/GenBank/DDBJ databases">
        <title>Corynebacterium sp. from urogenital microbiome.</title>
        <authorList>
            <person name="Cappelli E.A."/>
            <person name="Ribeiro T.G."/>
            <person name="Peixe L."/>
        </authorList>
    </citation>
    <scope>NUCLEOTIDE SEQUENCE</scope>
    <source>
        <strain evidence="2">C8Ua_174</strain>
    </source>
</reference>
<evidence type="ECO:0000313" key="2">
    <source>
        <dbReference type="EMBL" id="MCZ9288915.1"/>
    </source>
</evidence>
<keyword evidence="3" id="KW-1185">Reference proteome</keyword>
<dbReference type="Proteomes" id="UP001146469">
    <property type="component" value="Unassembled WGS sequence"/>
</dbReference>
<evidence type="ECO:0000313" key="3">
    <source>
        <dbReference type="Proteomes" id="UP001146469"/>
    </source>
</evidence>
<sequence>MTDFQVIKGNPDEVETRALQLIVDDLAKEAEALRNAKPDTRGHYGRELRHSSPGAFRNPRMPRG</sequence>
<dbReference type="RefSeq" id="WP_034984823.1">
    <property type="nucleotide sequence ID" value="NZ_JAKMUT010000001.1"/>
</dbReference>
<feature type="compositionally biased region" description="Basic and acidic residues" evidence="1">
    <location>
        <begin position="34"/>
        <end position="50"/>
    </location>
</feature>
<dbReference type="EMBL" id="JAKMUT010000001">
    <property type="protein sequence ID" value="MCZ9288915.1"/>
    <property type="molecule type" value="Genomic_DNA"/>
</dbReference>
<dbReference type="AlphaFoldDB" id="A0A9X3LJA2"/>
<comment type="caution">
    <text evidence="2">The sequence shown here is derived from an EMBL/GenBank/DDBJ whole genome shotgun (WGS) entry which is preliminary data.</text>
</comment>
<gene>
    <name evidence="2" type="ORF">L8V00_01630</name>
</gene>
<proteinExistence type="predicted"/>
<protein>
    <submittedName>
        <fullName evidence="2">Acyl-CoA carboxylase subunit epsilon</fullName>
    </submittedName>
</protein>
<name>A0A9X3LJA2_9CORY</name>
<feature type="region of interest" description="Disordered" evidence="1">
    <location>
        <begin position="34"/>
        <end position="64"/>
    </location>
</feature>